<protein>
    <submittedName>
        <fullName evidence="5">Nucleotide sugar dehydrogenase</fullName>
    </submittedName>
</protein>
<dbReference type="PANTHER" id="PTHR43491:SF1">
    <property type="entry name" value="UDP-N-ACETYL-D-MANNOSAMINE DEHYDROGENASE"/>
    <property type="match status" value="1"/>
</dbReference>
<dbReference type="InterPro" id="IPR017476">
    <property type="entry name" value="UDP-Glc/GDP-Man"/>
</dbReference>
<dbReference type="SUPFAM" id="SSF52413">
    <property type="entry name" value="UDP-glucose/GDP-mannose dehydrogenase C-terminal domain"/>
    <property type="match status" value="1"/>
</dbReference>
<reference evidence="5 6" key="1">
    <citation type="submission" date="2021-05" db="EMBL/GenBank/DDBJ databases">
        <title>Novel Bacillus species.</title>
        <authorList>
            <person name="Liu G."/>
        </authorList>
    </citation>
    <scope>NUCLEOTIDE SEQUENCE [LARGE SCALE GENOMIC DNA]</scope>
    <source>
        <strain evidence="5 6">FJAT-49682</strain>
    </source>
</reference>
<name>A0A942Z4U0_9BACI</name>
<comment type="caution">
    <text evidence="5">The sequence shown here is derived from an EMBL/GenBank/DDBJ whole genome shotgun (WGS) entry which is preliminary data.</text>
</comment>
<gene>
    <name evidence="5" type="ORF">KHA91_20000</name>
</gene>
<dbReference type="GO" id="GO:0000271">
    <property type="term" value="P:polysaccharide biosynthetic process"/>
    <property type="evidence" value="ECO:0007669"/>
    <property type="project" value="InterPro"/>
</dbReference>
<dbReference type="Gene3D" id="3.40.50.720">
    <property type="entry name" value="NAD(P)-binding Rossmann-like Domain"/>
    <property type="match status" value="2"/>
</dbReference>
<dbReference type="EMBL" id="JAGYPN010000006">
    <property type="protein sequence ID" value="MBS4224983.1"/>
    <property type="molecule type" value="Genomic_DNA"/>
</dbReference>
<dbReference type="InterPro" id="IPR028359">
    <property type="entry name" value="UDP_ManNAc/GlcNAc_DH"/>
</dbReference>
<keyword evidence="1" id="KW-0560">Oxidoreductase</keyword>
<feature type="domain" description="UDP-glucose/GDP-mannose dehydrogenase C-terminal" evidence="4">
    <location>
        <begin position="325"/>
        <end position="420"/>
    </location>
</feature>
<dbReference type="SMART" id="SM00984">
    <property type="entry name" value="UDPG_MGDP_dh_C"/>
    <property type="match status" value="1"/>
</dbReference>
<evidence type="ECO:0000259" key="4">
    <source>
        <dbReference type="SMART" id="SM00984"/>
    </source>
</evidence>
<dbReference type="PANTHER" id="PTHR43491">
    <property type="entry name" value="UDP-N-ACETYL-D-MANNOSAMINE DEHYDROGENASE"/>
    <property type="match status" value="1"/>
</dbReference>
<evidence type="ECO:0000313" key="5">
    <source>
        <dbReference type="EMBL" id="MBS4224983.1"/>
    </source>
</evidence>
<evidence type="ECO:0000256" key="1">
    <source>
        <dbReference type="ARBA" id="ARBA00023002"/>
    </source>
</evidence>
<keyword evidence="6" id="KW-1185">Reference proteome</keyword>
<dbReference type="Proteomes" id="UP000676456">
    <property type="component" value="Unassembled WGS sequence"/>
</dbReference>
<dbReference type="InterPro" id="IPR036291">
    <property type="entry name" value="NAD(P)-bd_dom_sf"/>
</dbReference>
<dbReference type="GO" id="GO:0016616">
    <property type="term" value="F:oxidoreductase activity, acting on the CH-OH group of donors, NAD or NADP as acceptor"/>
    <property type="evidence" value="ECO:0007669"/>
    <property type="project" value="InterPro"/>
</dbReference>
<dbReference type="GO" id="GO:0016628">
    <property type="term" value="F:oxidoreductase activity, acting on the CH-CH group of donors, NAD or NADP as acceptor"/>
    <property type="evidence" value="ECO:0007669"/>
    <property type="project" value="InterPro"/>
</dbReference>
<dbReference type="InterPro" id="IPR036220">
    <property type="entry name" value="UDP-Glc/GDP-Man_DH_C_sf"/>
</dbReference>
<comment type="similarity">
    <text evidence="3">Belongs to the UDP-glucose/GDP-mannose dehydrogenase family.</text>
</comment>
<dbReference type="PIRSF" id="PIRSF500136">
    <property type="entry name" value="UDP_ManNAc_DH"/>
    <property type="match status" value="1"/>
</dbReference>
<dbReference type="InterPro" id="IPR001732">
    <property type="entry name" value="UDP-Glc/GDP-Man_DH_N"/>
</dbReference>
<dbReference type="InterPro" id="IPR014026">
    <property type="entry name" value="UDP-Glc/GDP-Man_DH_dimer"/>
</dbReference>
<dbReference type="Pfam" id="PF03720">
    <property type="entry name" value="UDPG_MGDP_dh_C"/>
    <property type="match status" value="1"/>
</dbReference>
<dbReference type="SUPFAM" id="SSF51735">
    <property type="entry name" value="NAD(P)-binding Rossmann-fold domains"/>
    <property type="match status" value="1"/>
</dbReference>
<dbReference type="InterPro" id="IPR008927">
    <property type="entry name" value="6-PGluconate_DH-like_C_sf"/>
</dbReference>
<dbReference type="SUPFAM" id="SSF48179">
    <property type="entry name" value="6-phosphogluconate dehydrogenase C-terminal domain-like"/>
    <property type="match status" value="1"/>
</dbReference>
<dbReference type="InterPro" id="IPR014027">
    <property type="entry name" value="UDP-Glc/GDP-Man_DH_C"/>
</dbReference>
<dbReference type="AlphaFoldDB" id="A0A942Z4U0"/>
<accession>A0A942Z4U0</accession>
<sequence>MNTVDSNFIRKKIAVIGLGFVGLPLSMMLAEKEFHVTGIDMDESKITKLQQAISYIGDVDGNRLKRVIDKGKFETTTNIDAIKNVDTIIICVPTPLTKQKTPDLRFIINVGEEIQQRLKKGQLVVLESSTFPGTTKEVFLPILEQSGLRVGKDFYLANSPERVDPGNHQYGVEEIPKVIGGQTNICEHEALELYSKIYNEVVTVSSTEAAEFTKLLENTFRFINISFINEMAILCDHLKVDIWEVIGAASTKPYGFMPFYPGPGIGGHCIPVDPLYLQWKFQQLGKKSDFIALSELVNQKMTDYIVNHTEELLKRNKKLFSAKILVYGVTYKKDVADTRDSPTLDIIEKLDQKGASVLYHDPYIPSLNINNKLFANTDITEDLLSEVDCVIILTDHSTIPLNKILDHASLIFDTRNVTKGHTGNSVVIRLGDGFQNLDK</sequence>
<dbReference type="PIRSF" id="PIRSF000124">
    <property type="entry name" value="UDPglc_GDPman_dh"/>
    <property type="match status" value="1"/>
</dbReference>
<dbReference type="Pfam" id="PF00984">
    <property type="entry name" value="UDPG_MGDP_dh"/>
    <property type="match status" value="1"/>
</dbReference>
<dbReference type="GO" id="GO:0051287">
    <property type="term" value="F:NAD binding"/>
    <property type="evidence" value="ECO:0007669"/>
    <property type="project" value="InterPro"/>
</dbReference>
<proteinExistence type="inferred from homology"/>
<dbReference type="RefSeq" id="WP_213100042.1">
    <property type="nucleotide sequence ID" value="NZ_JAGYPN010000006.1"/>
</dbReference>
<dbReference type="Pfam" id="PF03721">
    <property type="entry name" value="UDPG_MGDP_dh_N"/>
    <property type="match status" value="1"/>
</dbReference>
<evidence type="ECO:0000256" key="2">
    <source>
        <dbReference type="ARBA" id="ARBA00023027"/>
    </source>
</evidence>
<evidence type="ECO:0000313" key="6">
    <source>
        <dbReference type="Proteomes" id="UP000676456"/>
    </source>
</evidence>
<keyword evidence="2" id="KW-0520">NAD</keyword>
<evidence type="ECO:0000256" key="3">
    <source>
        <dbReference type="PIRNR" id="PIRNR000124"/>
    </source>
</evidence>
<organism evidence="5 6">
    <name type="scientific">Lederbergia citrea</name>
    <dbReference type="NCBI Taxonomy" id="2833581"/>
    <lineage>
        <taxon>Bacteria</taxon>
        <taxon>Bacillati</taxon>
        <taxon>Bacillota</taxon>
        <taxon>Bacilli</taxon>
        <taxon>Bacillales</taxon>
        <taxon>Bacillaceae</taxon>
        <taxon>Lederbergia</taxon>
    </lineage>
</organism>
<dbReference type="NCBIfam" id="TIGR03026">
    <property type="entry name" value="NDP-sugDHase"/>
    <property type="match status" value="1"/>
</dbReference>